<evidence type="ECO:0000256" key="1">
    <source>
        <dbReference type="ARBA" id="ARBA00004123"/>
    </source>
</evidence>
<dbReference type="Proteomes" id="UP001489004">
    <property type="component" value="Unassembled WGS sequence"/>
</dbReference>
<feature type="repeat" description="WD" evidence="6">
    <location>
        <begin position="17"/>
        <end position="58"/>
    </location>
</feature>
<dbReference type="GO" id="GO:0016070">
    <property type="term" value="P:RNA metabolic process"/>
    <property type="evidence" value="ECO:0007669"/>
    <property type="project" value="UniProtKB-ARBA"/>
</dbReference>
<evidence type="ECO:0000256" key="3">
    <source>
        <dbReference type="ARBA" id="ARBA00022574"/>
    </source>
</evidence>
<evidence type="ECO:0000256" key="2">
    <source>
        <dbReference type="ARBA" id="ARBA00005616"/>
    </source>
</evidence>
<name>A0AAW1PI54_9CHLO</name>
<comment type="similarity">
    <text evidence="2">Belongs to the WD repeat SWD2 family.</text>
</comment>
<gene>
    <name evidence="7" type="ORF">WJX72_010567</name>
</gene>
<dbReference type="InterPro" id="IPR015943">
    <property type="entry name" value="WD40/YVTN_repeat-like_dom_sf"/>
</dbReference>
<dbReference type="AlphaFoldDB" id="A0AAW1PI54"/>
<keyword evidence="8" id="KW-1185">Reference proteome</keyword>
<comment type="subcellular location">
    <subcellularLocation>
        <location evidence="1">Nucleus</location>
    </subcellularLocation>
</comment>
<dbReference type="PANTHER" id="PTHR19861">
    <property type="entry name" value="WD40 REPEAT PROTEIN SWD2"/>
    <property type="match status" value="1"/>
</dbReference>
<dbReference type="SMART" id="SM00320">
    <property type="entry name" value="WD40"/>
    <property type="match status" value="5"/>
</dbReference>
<evidence type="ECO:0000313" key="7">
    <source>
        <dbReference type="EMBL" id="KAK9813206.1"/>
    </source>
</evidence>
<dbReference type="Pfam" id="PF00400">
    <property type="entry name" value="WD40"/>
    <property type="match status" value="3"/>
</dbReference>
<dbReference type="PANTHER" id="PTHR19861:SF0">
    <property type="entry name" value="WD REPEAT-CONTAINING PROTEIN 82"/>
    <property type="match status" value="1"/>
</dbReference>
<keyword evidence="5" id="KW-0539">Nucleus</keyword>
<dbReference type="SUPFAM" id="SSF50978">
    <property type="entry name" value="WD40 repeat-like"/>
    <property type="match status" value="1"/>
</dbReference>
<evidence type="ECO:0000256" key="4">
    <source>
        <dbReference type="ARBA" id="ARBA00022737"/>
    </source>
</evidence>
<dbReference type="EMBL" id="JALJOR010000008">
    <property type="protein sequence ID" value="KAK9813206.1"/>
    <property type="molecule type" value="Genomic_DNA"/>
</dbReference>
<proteinExistence type="inferred from homology"/>
<dbReference type="Gene3D" id="2.130.10.10">
    <property type="entry name" value="YVTN repeat-like/Quinoprotein amine dehydrogenase"/>
    <property type="match status" value="1"/>
</dbReference>
<organism evidence="7 8">
    <name type="scientific">[Myrmecia] bisecta</name>
    <dbReference type="NCBI Taxonomy" id="41462"/>
    <lineage>
        <taxon>Eukaryota</taxon>
        <taxon>Viridiplantae</taxon>
        <taxon>Chlorophyta</taxon>
        <taxon>core chlorophytes</taxon>
        <taxon>Trebouxiophyceae</taxon>
        <taxon>Trebouxiales</taxon>
        <taxon>Trebouxiaceae</taxon>
        <taxon>Myrmecia</taxon>
    </lineage>
</organism>
<dbReference type="PROSITE" id="PS50082">
    <property type="entry name" value="WD_REPEATS_2"/>
    <property type="match status" value="2"/>
</dbReference>
<keyword evidence="3 6" id="KW-0853">WD repeat</keyword>
<protein>
    <submittedName>
        <fullName evidence="7">Uncharacterized protein</fullName>
    </submittedName>
</protein>
<evidence type="ECO:0000256" key="6">
    <source>
        <dbReference type="PROSITE-ProRule" id="PRU00221"/>
    </source>
</evidence>
<feature type="repeat" description="WD" evidence="6">
    <location>
        <begin position="104"/>
        <end position="145"/>
    </location>
</feature>
<dbReference type="PROSITE" id="PS50294">
    <property type="entry name" value="WD_REPEATS_REGION"/>
    <property type="match status" value="1"/>
</dbReference>
<evidence type="ECO:0000313" key="8">
    <source>
        <dbReference type="Proteomes" id="UP001489004"/>
    </source>
</evidence>
<reference evidence="7 8" key="1">
    <citation type="journal article" date="2024" name="Nat. Commun.">
        <title>Phylogenomics reveals the evolutionary origins of lichenization in chlorophyte algae.</title>
        <authorList>
            <person name="Puginier C."/>
            <person name="Libourel C."/>
            <person name="Otte J."/>
            <person name="Skaloud P."/>
            <person name="Haon M."/>
            <person name="Grisel S."/>
            <person name="Petersen M."/>
            <person name="Berrin J.G."/>
            <person name="Delaux P.M."/>
            <person name="Dal Grande F."/>
            <person name="Keller J."/>
        </authorList>
    </citation>
    <scope>NUCLEOTIDE SEQUENCE [LARGE SCALE GENOMIC DNA]</scope>
    <source>
        <strain evidence="7 8">SAG 2043</strain>
    </source>
</reference>
<dbReference type="InterPro" id="IPR037867">
    <property type="entry name" value="Swd2/WDR82"/>
</dbReference>
<dbReference type="InterPro" id="IPR036322">
    <property type="entry name" value="WD40_repeat_dom_sf"/>
</dbReference>
<comment type="caution">
    <text evidence="7">The sequence shown here is derived from an EMBL/GenBank/DDBJ whole genome shotgun (WGS) entry which is preliminary data.</text>
</comment>
<sequence length="319" mass="35310">MQLNDEVVRSFGMGRVFKEKQARVNSLDFHRTEDLLVTAGDDDSIHVYNTSTGQAQRNLFSKKYGVSNICFTHHPQAVIHASNKGSEHAVRYLSLHDNRYLRYFRGHTARVTMLCMSPKTDLFMSASLDRTVRVWDLRTTQSQGLLQAPGQPCAAFDQQGLVFCIGTQSGIIKLYDVRTFDKGPFETFTVPDLVNSAMAFSYTKFSADGKLLLAVAERNIFVLDAYTGGLLHRFSSGIPDGGTALEATFSADCQYVLSGCEDRCIRAWSTLTGQEVAAWKGHAGVPTSIKWAPRRMLVASACSALALWVPNTSAFMPQQ</sequence>
<accession>A0AAW1PI54</accession>
<dbReference type="GO" id="GO:0048188">
    <property type="term" value="C:Set1C/COMPASS complex"/>
    <property type="evidence" value="ECO:0007669"/>
    <property type="project" value="TreeGrafter"/>
</dbReference>
<evidence type="ECO:0000256" key="5">
    <source>
        <dbReference type="ARBA" id="ARBA00023242"/>
    </source>
</evidence>
<dbReference type="InterPro" id="IPR001680">
    <property type="entry name" value="WD40_rpt"/>
</dbReference>
<keyword evidence="4" id="KW-0677">Repeat</keyword>
<dbReference type="GO" id="GO:0003682">
    <property type="term" value="F:chromatin binding"/>
    <property type="evidence" value="ECO:0007669"/>
    <property type="project" value="TreeGrafter"/>
</dbReference>